<gene>
    <name evidence="2" type="ORF">OM075_12715</name>
</gene>
<feature type="transmembrane region" description="Helical" evidence="1">
    <location>
        <begin position="41"/>
        <end position="60"/>
    </location>
</feature>
<dbReference type="AlphaFoldDB" id="A0AAE3SFB9"/>
<evidence type="ECO:0000313" key="2">
    <source>
        <dbReference type="EMBL" id="MCW3787335.1"/>
    </source>
</evidence>
<comment type="caution">
    <text evidence="2">The sequence shown here is derived from an EMBL/GenBank/DDBJ whole genome shotgun (WGS) entry which is preliminary data.</text>
</comment>
<protein>
    <submittedName>
        <fullName evidence="2">Uncharacterized protein</fullName>
    </submittedName>
</protein>
<dbReference type="RefSeq" id="WP_301190900.1">
    <property type="nucleotide sequence ID" value="NZ_JAPDPJ010000027.1"/>
</dbReference>
<organism evidence="2 3">
    <name type="scientific">Plebeiibacterium sediminum</name>
    <dbReference type="NCBI Taxonomy" id="2992112"/>
    <lineage>
        <taxon>Bacteria</taxon>
        <taxon>Pseudomonadati</taxon>
        <taxon>Bacteroidota</taxon>
        <taxon>Bacteroidia</taxon>
        <taxon>Marinilabiliales</taxon>
        <taxon>Marinilabiliaceae</taxon>
        <taxon>Plebeiibacterium</taxon>
    </lineage>
</organism>
<accession>A0AAE3SFB9</accession>
<keyword evidence="3" id="KW-1185">Reference proteome</keyword>
<reference evidence="2" key="1">
    <citation type="submission" date="2022-10" db="EMBL/GenBank/DDBJ databases">
        <authorList>
            <person name="Yu W.X."/>
        </authorList>
    </citation>
    <scope>NUCLEOTIDE SEQUENCE</scope>
    <source>
        <strain evidence="2">AAT</strain>
    </source>
</reference>
<evidence type="ECO:0000256" key="1">
    <source>
        <dbReference type="SAM" id="Phobius"/>
    </source>
</evidence>
<proteinExistence type="predicted"/>
<name>A0AAE3SFB9_9BACT</name>
<keyword evidence="1" id="KW-0472">Membrane</keyword>
<keyword evidence="1" id="KW-1133">Transmembrane helix</keyword>
<keyword evidence="1" id="KW-0812">Transmembrane</keyword>
<dbReference type="EMBL" id="JAPDPJ010000027">
    <property type="protein sequence ID" value="MCW3787335.1"/>
    <property type="molecule type" value="Genomic_DNA"/>
</dbReference>
<sequence>MKRMKRIMLMFLVKLLLGAVIFVILSRFTYPEKTVFNEGTISAFIGFSIYMTGETIWKYYKRQLKKL</sequence>
<dbReference type="Proteomes" id="UP001209229">
    <property type="component" value="Unassembled WGS sequence"/>
</dbReference>
<evidence type="ECO:0000313" key="3">
    <source>
        <dbReference type="Proteomes" id="UP001209229"/>
    </source>
</evidence>